<evidence type="ECO:0000313" key="1">
    <source>
        <dbReference type="EMBL" id="KKN61777.1"/>
    </source>
</evidence>
<dbReference type="SUPFAM" id="SSF81901">
    <property type="entry name" value="HCP-like"/>
    <property type="match status" value="1"/>
</dbReference>
<dbReference type="AlphaFoldDB" id="A0A0F9SHN6"/>
<dbReference type="InterPro" id="IPR011990">
    <property type="entry name" value="TPR-like_helical_dom_sf"/>
</dbReference>
<name>A0A0F9SHN6_9ZZZZ</name>
<comment type="caution">
    <text evidence="1">The sequence shown here is derived from an EMBL/GenBank/DDBJ whole genome shotgun (WGS) entry which is preliminary data.</text>
</comment>
<dbReference type="PROSITE" id="PS51257">
    <property type="entry name" value="PROKAR_LIPOPROTEIN"/>
    <property type="match status" value="1"/>
</dbReference>
<gene>
    <name evidence="1" type="ORF">LCGC14_0518540</name>
</gene>
<evidence type="ECO:0008006" key="2">
    <source>
        <dbReference type="Google" id="ProtNLM"/>
    </source>
</evidence>
<protein>
    <recommendedName>
        <fullName evidence="2">Tetratricopeptide repeat protein</fullName>
    </recommendedName>
</protein>
<accession>A0A0F9SHN6</accession>
<proteinExistence type="predicted"/>
<sequence>MRAMKIFKSEKDFSAIFLVVLLILSCSIFMSLKVKTDNISRKKIPGSSIIYIPSGQYLKLATFGNSSLLADMIYVWAIQYYSDYTIPDMYEYLDHIFSIINELDPSYLDPYDTGAVIAAYEAQDLDLALKILDRGLEKNPEEWLFPYMAAHYAQMIKKDHKLAQEYYKKAMNIEEVPPIVERLYANAIFKSMDYKRALQAWIEIYKTAEDERTKKIASNHIYNITTTIDIQKINGAIAKFKESYGRNPMELSQLVKAGFLDSLPKDLDGKKYIYDSRTGEVKTPTIPWKR</sequence>
<dbReference type="Gene3D" id="1.25.40.10">
    <property type="entry name" value="Tetratricopeptide repeat domain"/>
    <property type="match status" value="1"/>
</dbReference>
<dbReference type="EMBL" id="LAZR01000646">
    <property type="protein sequence ID" value="KKN61777.1"/>
    <property type="molecule type" value="Genomic_DNA"/>
</dbReference>
<organism evidence="1">
    <name type="scientific">marine sediment metagenome</name>
    <dbReference type="NCBI Taxonomy" id="412755"/>
    <lineage>
        <taxon>unclassified sequences</taxon>
        <taxon>metagenomes</taxon>
        <taxon>ecological metagenomes</taxon>
    </lineage>
</organism>
<reference evidence="1" key="1">
    <citation type="journal article" date="2015" name="Nature">
        <title>Complex archaea that bridge the gap between prokaryotes and eukaryotes.</title>
        <authorList>
            <person name="Spang A."/>
            <person name="Saw J.H."/>
            <person name="Jorgensen S.L."/>
            <person name="Zaremba-Niedzwiedzka K."/>
            <person name="Martijn J."/>
            <person name="Lind A.E."/>
            <person name="van Eijk R."/>
            <person name="Schleper C."/>
            <person name="Guy L."/>
            <person name="Ettema T.J."/>
        </authorList>
    </citation>
    <scope>NUCLEOTIDE SEQUENCE</scope>
</reference>